<dbReference type="Gene3D" id="3.55.30.10">
    <property type="entry name" value="Hsp33 domain"/>
    <property type="match status" value="1"/>
</dbReference>
<keyword evidence="7" id="KW-1185">Reference proteome</keyword>
<gene>
    <name evidence="6" type="primary">hslO</name>
    <name evidence="6" type="ORF">GCM10011503_01280</name>
</gene>
<keyword evidence="1" id="KW-0963">Cytoplasm</keyword>
<dbReference type="InterPro" id="IPR023212">
    <property type="entry name" value="Hsp33_helix_hairpin_bin_dom_sf"/>
</dbReference>
<evidence type="ECO:0000256" key="2">
    <source>
        <dbReference type="ARBA" id="ARBA00022833"/>
    </source>
</evidence>
<proteinExistence type="predicted"/>
<keyword evidence="5" id="KW-0676">Redox-active center</keyword>
<keyword evidence="4" id="KW-0143">Chaperone</keyword>
<name>A0ABQ1J1U0_9PROT</name>
<dbReference type="InterPro" id="IPR016153">
    <property type="entry name" value="Heat_shock_Hsp33_N"/>
</dbReference>
<dbReference type="Gene3D" id="1.10.287.480">
    <property type="entry name" value="helix hairpin bin"/>
    <property type="match status" value="1"/>
</dbReference>
<reference evidence="7" key="1">
    <citation type="journal article" date="2019" name="Int. J. Syst. Evol. Microbiol.">
        <title>The Global Catalogue of Microorganisms (GCM) 10K type strain sequencing project: providing services to taxonomists for standard genome sequencing and annotation.</title>
        <authorList>
            <consortium name="The Broad Institute Genomics Platform"/>
            <consortium name="The Broad Institute Genome Sequencing Center for Infectious Disease"/>
            <person name="Wu L."/>
            <person name="Ma J."/>
        </authorList>
    </citation>
    <scope>NUCLEOTIDE SEQUENCE [LARGE SCALE GENOMIC DNA]</scope>
    <source>
        <strain evidence="7">CGMCC 1.15928</strain>
    </source>
</reference>
<dbReference type="InterPro" id="IPR016154">
    <property type="entry name" value="Heat_shock_Hsp33_C"/>
</dbReference>
<evidence type="ECO:0000256" key="3">
    <source>
        <dbReference type="ARBA" id="ARBA00023157"/>
    </source>
</evidence>
<dbReference type="SUPFAM" id="SSF64397">
    <property type="entry name" value="Hsp33 domain"/>
    <property type="match status" value="1"/>
</dbReference>
<dbReference type="InterPro" id="IPR000397">
    <property type="entry name" value="Heat_shock_Hsp33"/>
</dbReference>
<evidence type="ECO:0000313" key="7">
    <source>
        <dbReference type="Proteomes" id="UP000628854"/>
    </source>
</evidence>
<evidence type="ECO:0000256" key="5">
    <source>
        <dbReference type="ARBA" id="ARBA00023284"/>
    </source>
</evidence>
<organism evidence="6 7">
    <name type="scientific">Henriciella pelagia</name>
    <dbReference type="NCBI Taxonomy" id="1977912"/>
    <lineage>
        <taxon>Bacteria</taxon>
        <taxon>Pseudomonadati</taxon>
        <taxon>Pseudomonadota</taxon>
        <taxon>Alphaproteobacteria</taxon>
        <taxon>Hyphomonadales</taxon>
        <taxon>Hyphomonadaceae</taxon>
        <taxon>Henriciella</taxon>
    </lineage>
</organism>
<evidence type="ECO:0000313" key="6">
    <source>
        <dbReference type="EMBL" id="GGB56690.1"/>
    </source>
</evidence>
<comment type="caution">
    <text evidence="6">The sequence shown here is derived from an EMBL/GenBank/DDBJ whole genome shotgun (WGS) entry which is preliminary data.</text>
</comment>
<dbReference type="SUPFAM" id="SSF118352">
    <property type="entry name" value="HSP33 redox switch-like"/>
    <property type="match status" value="1"/>
</dbReference>
<accession>A0ABQ1J1U0</accession>
<dbReference type="Gene3D" id="3.90.1280.10">
    <property type="entry name" value="HSP33 redox switch-like"/>
    <property type="match status" value="1"/>
</dbReference>
<evidence type="ECO:0000256" key="1">
    <source>
        <dbReference type="ARBA" id="ARBA00022490"/>
    </source>
</evidence>
<sequence length="317" mass="34812">MGDQSTDWTRPLSYISSQPQDFVASFASETLPIAGRIVRMGPASISPILHRHAYPDQLGEVLGEALILATLVGSGMKLDGRVLTQAEGDGPVSMLVGEYSSDGAVRAYSRFEHERWAYLEKVNKGDRPHMPQLFGAMGALALIIVQNKPNVQPYQGVVPLAKGSLAECAEDYFRQSEQVETCLLMAARKDVAGEWHGSGIMMQRIAGDLARGETEEGWREAKALFSTLTLDELMAEDVSASDLLYRLFHEGGVRMEAPKSLIDSCTCNEERLRNTLASMPDESLRELVEPDGTLKMDCQFCARHYDIPIDAVTGSLN</sequence>
<keyword evidence="2" id="KW-0862">Zinc</keyword>
<dbReference type="EMBL" id="BMKF01000001">
    <property type="protein sequence ID" value="GGB56690.1"/>
    <property type="molecule type" value="Genomic_DNA"/>
</dbReference>
<evidence type="ECO:0000256" key="4">
    <source>
        <dbReference type="ARBA" id="ARBA00023186"/>
    </source>
</evidence>
<keyword evidence="3" id="KW-1015">Disulfide bond</keyword>
<dbReference type="PIRSF" id="PIRSF005261">
    <property type="entry name" value="Heat_shock_Hsp33"/>
    <property type="match status" value="1"/>
</dbReference>
<dbReference type="Pfam" id="PF01430">
    <property type="entry name" value="HSP33"/>
    <property type="match status" value="1"/>
</dbReference>
<dbReference type="CDD" id="cd00498">
    <property type="entry name" value="Hsp33"/>
    <property type="match status" value="1"/>
</dbReference>
<protein>
    <submittedName>
        <fullName evidence="6">33 kDa chaperonin</fullName>
    </submittedName>
</protein>
<dbReference type="PANTHER" id="PTHR30111">
    <property type="entry name" value="33 KDA CHAPERONIN"/>
    <property type="match status" value="1"/>
</dbReference>
<dbReference type="PANTHER" id="PTHR30111:SF1">
    <property type="entry name" value="33 KDA CHAPERONIN"/>
    <property type="match status" value="1"/>
</dbReference>
<dbReference type="Proteomes" id="UP000628854">
    <property type="component" value="Unassembled WGS sequence"/>
</dbReference>